<evidence type="ECO:0000313" key="3">
    <source>
        <dbReference type="EMBL" id="GBM77279.1"/>
    </source>
</evidence>
<keyword evidence="2" id="KW-0732">Signal</keyword>
<protein>
    <submittedName>
        <fullName evidence="3">Uncharacterized protein</fullName>
    </submittedName>
</protein>
<gene>
    <name evidence="3" type="ORF">AVEN_244105_1</name>
</gene>
<sequence length="134" mass="13488">MFQVLHLSFLVACVFGAHAQGFTGKLEEIKLAAKAAEARSLEELKGIPQAKSDELLGFGCEGLSCVGKDLGLGYGFSNEGHIDGLSDVSGFDLGEGYGLSGRSHGYGHGHGGGGGGGGGGHGHGGGHGTHQNRL</sequence>
<feature type="region of interest" description="Disordered" evidence="1">
    <location>
        <begin position="104"/>
        <end position="134"/>
    </location>
</feature>
<feature type="chain" id="PRO_5021194483" evidence="2">
    <location>
        <begin position="20"/>
        <end position="134"/>
    </location>
</feature>
<organism evidence="3 4">
    <name type="scientific">Araneus ventricosus</name>
    <name type="common">Orbweaver spider</name>
    <name type="synonym">Epeira ventricosa</name>
    <dbReference type="NCBI Taxonomy" id="182803"/>
    <lineage>
        <taxon>Eukaryota</taxon>
        <taxon>Metazoa</taxon>
        <taxon>Ecdysozoa</taxon>
        <taxon>Arthropoda</taxon>
        <taxon>Chelicerata</taxon>
        <taxon>Arachnida</taxon>
        <taxon>Araneae</taxon>
        <taxon>Araneomorphae</taxon>
        <taxon>Entelegynae</taxon>
        <taxon>Araneoidea</taxon>
        <taxon>Araneidae</taxon>
        <taxon>Araneus</taxon>
    </lineage>
</organism>
<dbReference type="OrthoDB" id="6468273at2759"/>
<evidence type="ECO:0000256" key="2">
    <source>
        <dbReference type="SAM" id="SignalP"/>
    </source>
</evidence>
<name>A0A4Y2IJ32_ARAVE</name>
<dbReference type="EMBL" id="BGPR01002679">
    <property type="protein sequence ID" value="GBM77279.1"/>
    <property type="molecule type" value="Genomic_DNA"/>
</dbReference>
<accession>A0A4Y2IJ32</accession>
<feature type="signal peptide" evidence="2">
    <location>
        <begin position="1"/>
        <end position="19"/>
    </location>
</feature>
<feature type="compositionally biased region" description="Gly residues" evidence="1">
    <location>
        <begin position="104"/>
        <end position="128"/>
    </location>
</feature>
<keyword evidence="4" id="KW-1185">Reference proteome</keyword>
<dbReference type="Proteomes" id="UP000499080">
    <property type="component" value="Unassembled WGS sequence"/>
</dbReference>
<evidence type="ECO:0000256" key="1">
    <source>
        <dbReference type="SAM" id="MobiDB-lite"/>
    </source>
</evidence>
<proteinExistence type="predicted"/>
<reference evidence="3 4" key="1">
    <citation type="journal article" date="2019" name="Sci. Rep.">
        <title>Orb-weaving spider Araneus ventricosus genome elucidates the spidroin gene catalogue.</title>
        <authorList>
            <person name="Kono N."/>
            <person name="Nakamura H."/>
            <person name="Ohtoshi R."/>
            <person name="Moran D.A.P."/>
            <person name="Shinohara A."/>
            <person name="Yoshida Y."/>
            <person name="Fujiwara M."/>
            <person name="Mori M."/>
            <person name="Tomita M."/>
            <person name="Arakawa K."/>
        </authorList>
    </citation>
    <scope>NUCLEOTIDE SEQUENCE [LARGE SCALE GENOMIC DNA]</scope>
</reference>
<evidence type="ECO:0000313" key="4">
    <source>
        <dbReference type="Proteomes" id="UP000499080"/>
    </source>
</evidence>
<dbReference type="AlphaFoldDB" id="A0A4Y2IJ32"/>
<comment type="caution">
    <text evidence="3">The sequence shown here is derived from an EMBL/GenBank/DDBJ whole genome shotgun (WGS) entry which is preliminary data.</text>
</comment>